<dbReference type="Gene3D" id="3.40.50.300">
    <property type="entry name" value="P-loop containing nucleotide triphosphate hydrolases"/>
    <property type="match status" value="2"/>
</dbReference>
<evidence type="ECO:0000259" key="7">
    <source>
        <dbReference type="PROSITE" id="PS51217"/>
    </source>
</evidence>
<evidence type="ECO:0000256" key="1">
    <source>
        <dbReference type="ARBA" id="ARBA00022741"/>
    </source>
</evidence>
<dbReference type="SUPFAM" id="SSF52540">
    <property type="entry name" value="P-loop containing nucleoside triphosphate hydrolases"/>
    <property type="match status" value="1"/>
</dbReference>
<dbReference type="Gene3D" id="1.10.486.10">
    <property type="entry name" value="PCRA, domain 4"/>
    <property type="match status" value="1"/>
</dbReference>
<dbReference type="InterPro" id="IPR044876">
    <property type="entry name" value="HRDC_dom_sf"/>
</dbReference>
<protein>
    <submittedName>
        <fullName evidence="8">Unannotated protein</fullName>
    </submittedName>
</protein>
<feature type="domain" description="HRDC" evidence="6">
    <location>
        <begin position="318"/>
        <end position="394"/>
    </location>
</feature>
<evidence type="ECO:0000259" key="6">
    <source>
        <dbReference type="PROSITE" id="PS50967"/>
    </source>
</evidence>
<feature type="domain" description="UvrD-like helicase C-terminal" evidence="7">
    <location>
        <begin position="1"/>
        <end position="265"/>
    </location>
</feature>
<dbReference type="InterPro" id="IPR027417">
    <property type="entry name" value="P-loop_NTPase"/>
</dbReference>
<dbReference type="GO" id="GO:0033202">
    <property type="term" value="C:DNA helicase complex"/>
    <property type="evidence" value="ECO:0007669"/>
    <property type="project" value="TreeGrafter"/>
</dbReference>
<dbReference type="PANTHER" id="PTHR11070">
    <property type="entry name" value="UVRD / RECB / PCRA DNA HELICASE FAMILY MEMBER"/>
    <property type="match status" value="1"/>
</dbReference>
<evidence type="ECO:0000313" key="8">
    <source>
        <dbReference type="EMBL" id="CAB4638387.1"/>
    </source>
</evidence>
<keyword evidence="3" id="KW-0347">Helicase</keyword>
<dbReference type="GO" id="GO:0005829">
    <property type="term" value="C:cytosol"/>
    <property type="evidence" value="ECO:0007669"/>
    <property type="project" value="TreeGrafter"/>
</dbReference>
<feature type="region of interest" description="Disordered" evidence="5">
    <location>
        <begin position="275"/>
        <end position="318"/>
    </location>
</feature>
<feature type="region of interest" description="Disordered" evidence="5">
    <location>
        <begin position="1"/>
        <end position="29"/>
    </location>
</feature>
<reference evidence="8" key="1">
    <citation type="submission" date="2020-05" db="EMBL/GenBank/DDBJ databases">
        <authorList>
            <person name="Chiriac C."/>
            <person name="Salcher M."/>
            <person name="Ghai R."/>
            <person name="Kavagutti S V."/>
        </authorList>
    </citation>
    <scope>NUCLEOTIDE SEQUENCE</scope>
</reference>
<dbReference type="Pfam" id="PF13361">
    <property type="entry name" value="UvrD_C"/>
    <property type="match status" value="2"/>
</dbReference>
<dbReference type="Gene3D" id="1.10.150.80">
    <property type="entry name" value="HRDC domain"/>
    <property type="match status" value="1"/>
</dbReference>
<keyword evidence="2" id="KW-0378">Hydrolase</keyword>
<evidence type="ECO:0000256" key="2">
    <source>
        <dbReference type="ARBA" id="ARBA00022801"/>
    </source>
</evidence>
<evidence type="ECO:0000256" key="3">
    <source>
        <dbReference type="ARBA" id="ARBA00022806"/>
    </source>
</evidence>
<dbReference type="GO" id="GO:0005524">
    <property type="term" value="F:ATP binding"/>
    <property type="evidence" value="ECO:0007669"/>
    <property type="project" value="UniProtKB-KW"/>
</dbReference>
<keyword evidence="1" id="KW-0547">Nucleotide-binding</keyword>
<dbReference type="PANTHER" id="PTHR11070:SF59">
    <property type="entry name" value="DNA 3'-5' HELICASE"/>
    <property type="match status" value="1"/>
</dbReference>
<dbReference type="AlphaFoldDB" id="A0A6J6JLY4"/>
<dbReference type="GO" id="GO:0003677">
    <property type="term" value="F:DNA binding"/>
    <property type="evidence" value="ECO:0007669"/>
    <property type="project" value="InterPro"/>
</dbReference>
<dbReference type="InterPro" id="IPR010997">
    <property type="entry name" value="HRDC-like_sf"/>
</dbReference>
<dbReference type="PROSITE" id="PS51217">
    <property type="entry name" value="UVRD_HELICASE_CTER"/>
    <property type="match status" value="1"/>
</dbReference>
<dbReference type="GO" id="GO:0000725">
    <property type="term" value="P:recombinational repair"/>
    <property type="evidence" value="ECO:0007669"/>
    <property type="project" value="TreeGrafter"/>
</dbReference>
<dbReference type="GO" id="GO:0043138">
    <property type="term" value="F:3'-5' DNA helicase activity"/>
    <property type="evidence" value="ECO:0007669"/>
    <property type="project" value="TreeGrafter"/>
</dbReference>
<dbReference type="SUPFAM" id="SSF47819">
    <property type="entry name" value="HRDC-like"/>
    <property type="match status" value="1"/>
</dbReference>
<dbReference type="PROSITE" id="PS50967">
    <property type="entry name" value="HRDC"/>
    <property type="match status" value="1"/>
</dbReference>
<name>A0A6J6JLY4_9ZZZZ</name>
<proteinExistence type="predicted"/>
<dbReference type="InterPro" id="IPR000212">
    <property type="entry name" value="DNA_helicase_UvrD/REP"/>
</dbReference>
<dbReference type="Pfam" id="PF00570">
    <property type="entry name" value="HRDC"/>
    <property type="match status" value="1"/>
</dbReference>
<organism evidence="8">
    <name type="scientific">freshwater metagenome</name>
    <dbReference type="NCBI Taxonomy" id="449393"/>
    <lineage>
        <taxon>unclassified sequences</taxon>
        <taxon>metagenomes</taxon>
        <taxon>ecological metagenomes</taxon>
    </lineage>
</organism>
<dbReference type="GO" id="GO:0016787">
    <property type="term" value="F:hydrolase activity"/>
    <property type="evidence" value="ECO:0007669"/>
    <property type="project" value="UniProtKB-KW"/>
</dbReference>
<dbReference type="EMBL" id="CAEZVK010000140">
    <property type="protein sequence ID" value="CAB4638387.1"/>
    <property type="molecule type" value="Genomic_DNA"/>
</dbReference>
<dbReference type="InterPro" id="IPR014017">
    <property type="entry name" value="DNA_helicase_UvrD-like_C"/>
</dbReference>
<keyword evidence="4" id="KW-0067">ATP-binding</keyword>
<feature type="compositionally biased region" description="Low complexity" evidence="5">
    <location>
        <begin position="281"/>
        <end position="304"/>
    </location>
</feature>
<dbReference type="SMART" id="SM00341">
    <property type="entry name" value="HRDC"/>
    <property type="match status" value="1"/>
</dbReference>
<evidence type="ECO:0000256" key="4">
    <source>
        <dbReference type="ARBA" id="ARBA00022840"/>
    </source>
</evidence>
<gene>
    <name evidence="8" type="ORF">UFOPK2000_01181</name>
</gene>
<sequence>MLVGGRGVDHDGTQSATRPDGGVPSVRELPDERAEAAAIARAARDRHGPGARWSNQAVLVRTNAQLPIIEEAMKSAGIPFRVRGATPLLDQPEVKAALGDLRRTPRPFSDAIHDLALSVVVDDESESDRAAERRANLDALVQMARDYMAIESPPTANGFFLWLTATTRADQPDPNGEAIELLTFHAAKGLEWPIVHLAGIEQGYVPIGHAKTPGAWAEERRLFYVAATRAERELLCTWAKSRTFGERAIPRDRSEFLDTYAQACEALEAGVDPIAVGNGATAPSRPSTTNTRSSKPKPKSSNAKGPRQRPGKYPDSLEAADHPLFDALRSWRSERSKSADVPAFVVCNDHTLAEIARLKPTTPVELLTVNGMGEIKVSKFGDEILSVISETIDS</sequence>
<dbReference type="InterPro" id="IPR002121">
    <property type="entry name" value="HRDC_dom"/>
</dbReference>
<evidence type="ECO:0000256" key="5">
    <source>
        <dbReference type="SAM" id="MobiDB-lite"/>
    </source>
</evidence>
<accession>A0A6J6JLY4</accession>